<name>A0ABX9Q353_9BACT</name>
<reference evidence="2 3" key="1">
    <citation type="submission" date="2018-09" db="EMBL/GenBank/DDBJ databases">
        <authorList>
            <person name="Livingstone P.G."/>
            <person name="Whitworth D.E."/>
        </authorList>
    </citation>
    <scope>NUCLEOTIDE SEQUENCE [LARGE SCALE GENOMIC DNA]</scope>
    <source>
        <strain evidence="2 3">CA031B</strain>
    </source>
</reference>
<sequence>DTPFCQVWAEPPILYRQFFHGGSTPQFLGFLGILALGVYVLCFLYFVLFRLGKQGRSALEQ</sequence>
<keyword evidence="1" id="KW-0472">Membrane</keyword>
<gene>
    <name evidence="2" type="ORF">D7Y13_43170</name>
</gene>
<protein>
    <submittedName>
        <fullName evidence="2">DUF3177 family protein</fullName>
    </submittedName>
</protein>
<evidence type="ECO:0000313" key="3">
    <source>
        <dbReference type="Proteomes" id="UP000278907"/>
    </source>
</evidence>
<accession>A0ABX9Q353</accession>
<dbReference type="Pfam" id="PF11375">
    <property type="entry name" value="DUF3177"/>
    <property type="match status" value="1"/>
</dbReference>
<organism evidence="2 3">
    <name type="scientific">Corallococcus praedator</name>
    <dbReference type="NCBI Taxonomy" id="2316724"/>
    <lineage>
        <taxon>Bacteria</taxon>
        <taxon>Pseudomonadati</taxon>
        <taxon>Myxococcota</taxon>
        <taxon>Myxococcia</taxon>
        <taxon>Myxococcales</taxon>
        <taxon>Cystobacterineae</taxon>
        <taxon>Myxococcaceae</taxon>
        <taxon>Corallococcus</taxon>
    </lineage>
</organism>
<dbReference type="Proteomes" id="UP000278907">
    <property type="component" value="Unassembled WGS sequence"/>
</dbReference>
<comment type="caution">
    <text evidence="2">The sequence shown here is derived from an EMBL/GenBank/DDBJ whole genome shotgun (WGS) entry which is preliminary data.</text>
</comment>
<evidence type="ECO:0000313" key="2">
    <source>
        <dbReference type="EMBL" id="RKH81024.1"/>
    </source>
</evidence>
<dbReference type="RefSeq" id="WP_120631128.1">
    <property type="nucleotide sequence ID" value="NZ_RAWI01001090.1"/>
</dbReference>
<feature type="non-terminal residue" evidence="2">
    <location>
        <position position="1"/>
    </location>
</feature>
<proteinExistence type="predicted"/>
<keyword evidence="1" id="KW-0812">Transmembrane</keyword>
<keyword evidence="1" id="KW-1133">Transmembrane helix</keyword>
<dbReference type="EMBL" id="RAWI01001090">
    <property type="protein sequence ID" value="RKH81024.1"/>
    <property type="molecule type" value="Genomic_DNA"/>
</dbReference>
<feature type="transmembrane region" description="Helical" evidence="1">
    <location>
        <begin position="27"/>
        <end position="48"/>
    </location>
</feature>
<evidence type="ECO:0000256" key="1">
    <source>
        <dbReference type="SAM" id="Phobius"/>
    </source>
</evidence>
<keyword evidence="3" id="KW-1185">Reference proteome</keyword>
<dbReference type="InterPro" id="IPR021515">
    <property type="entry name" value="DUF3177"/>
</dbReference>